<evidence type="ECO:0000256" key="5">
    <source>
        <dbReference type="HAMAP-Rule" id="MF_00671"/>
    </source>
</evidence>
<dbReference type="NCBIfam" id="TIGR02800">
    <property type="entry name" value="propeller_TolB"/>
    <property type="match status" value="1"/>
</dbReference>
<dbReference type="InterPro" id="IPR011042">
    <property type="entry name" value="6-blade_b-propeller_TolB-like"/>
</dbReference>
<keyword evidence="4 5" id="KW-0574">Periplasm</keyword>
<name>A0A1H7HI88_9GAMM</name>
<evidence type="ECO:0000313" key="7">
    <source>
        <dbReference type="EMBL" id="SEK49979.1"/>
    </source>
</evidence>
<dbReference type="Gene3D" id="2.120.10.30">
    <property type="entry name" value="TolB, C-terminal domain"/>
    <property type="match status" value="1"/>
</dbReference>
<dbReference type="GO" id="GO:0017038">
    <property type="term" value="P:protein import"/>
    <property type="evidence" value="ECO:0007669"/>
    <property type="project" value="InterPro"/>
</dbReference>
<dbReference type="InterPro" id="IPR014167">
    <property type="entry name" value="Tol-Pal_TolB"/>
</dbReference>
<evidence type="ECO:0000256" key="1">
    <source>
        <dbReference type="ARBA" id="ARBA00004418"/>
    </source>
</evidence>
<evidence type="ECO:0000256" key="2">
    <source>
        <dbReference type="ARBA" id="ARBA00009820"/>
    </source>
</evidence>
<keyword evidence="5" id="KW-0131">Cell cycle</keyword>
<evidence type="ECO:0000313" key="8">
    <source>
        <dbReference type="Proteomes" id="UP000199256"/>
    </source>
</evidence>
<comment type="similarity">
    <text evidence="2 5">Belongs to the TolB family.</text>
</comment>
<dbReference type="PANTHER" id="PTHR36842:SF1">
    <property type="entry name" value="PROTEIN TOLB"/>
    <property type="match status" value="1"/>
</dbReference>
<dbReference type="STRING" id="1396821.SAMN05444515_102174"/>
<evidence type="ECO:0000256" key="4">
    <source>
        <dbReference type="ARBA" id="ARBA00022764"/>
    </source>
</evidence>
<dbReference type="EMBL" id="FOAA01000002">
    <property type="protein sequence ID" value="SEK49979.1"/>
    <property type="molecule type" value="Genomic_DNA"/>
</dbReference>
<organism evidence="7 8">
    <name type="scientific">Ectothiorhodospira marina</name>
    <dbReference type="NCBI Taxonomy" id="1396821"/>
    <lineage>
        <taxon>Bacteria</taxon>
        <taxon>Pseudomonadati</taxon>
        <taxon>Pseudomonadota</taxon>
        <taxon>Gammaproteobacteria</taxon>
        <taxon>Chromatiales</taxon>
        <taxon>Ectothiorhodospiraceae</taxon>
        <taxon>Ectothiorhodospira</taxon>
    </lineage>
</organism>
<evidence type="ECO:0000259" key="6">
    <source>
        <dbReference type="Pfam" id="PF04052"/>
    </source>
</evidence>
<comment type="subunit">
    <text evidence="5">The Tol-Pal system is composed of five core proteins: the inner membrane proteins TolA, TolQ and TolR, the periplasmic protein TolB and the outer membrane protein Pal. They form a network linking the inner and outer membranes and the peptidoglycan layer.</text>
</comment>
<dbReference type="AlphaFoldDB" id="A0A1H7HI88"/>
<dbReference type="Pfam" id="PF07676">
    <property type="entry name" value="PD40"/>
    <property type="match status" value="5"/>
</dbReference>
<dbReference type="HAMAP" id="MF_00671">
    <property type="entry name" value="TolB"/>
    <property type="match status" value="1"/>
</dbReference>
<dbReference type="GO" id="GO:0051301">
    <property type="term" value="P:cell division"/>
    <property type="evidence" value="ECO:0007669"/>
    <property type="project" value="UniProtKB-UniRule"/>
</dbReference>
<reference evidence="8" key="1">
    <citation type="submission" date="2016-10" db="EMBL/GenBank/DDBJ databases">
        <authorList>
            <person name="Varghese N."/>
            <person name="Submissions S."/>
        </authorList>
    </citation>
    <scope>NUCLEOTIDE SEQUENCE [LARGE SCALE GENOMIC DNA]</scope>
    <source>
        <strain evidence="8">DSM 241</strain>
    </source>
</reference>
<gene>
    <name evidence="5" type="primary">tolB</name>
    <name evidence="7" type="ORF">SAMN05444515_102174</name>
</gene>
<dbReference type="Proteomes" id="UP000199256">
    <property type="component" value="Unassembled WGS sequence"/>
</dbReference>
<dbReference type="Gene3D" id="3.40.50.10070">
    <property type="entry name" value="TolB, N-terminal domain"/>
    <property type="match status" value="1"/>
</dbReference>
<dbReference type="PANTHER" id="PTHR36842">
    <property type="entry name" value="PROTEIN TOLB HOMOLOG"/>
    <property type="match status" value="1"/>
</dbReference>
<dbReference type="SUPFAM" id="SSF52964">
    <property type="entry name" value="TolB, N-terminal domain"/>
    <property type="match status" value="1"/>
</dbReference>
<proteinExistence type="inferred from homology"/>
<comment type="subcellular location">
    <subcellularLocation>
        <location evidence="1 5">Periplasm</location>
    </subcellularLocation>
</comment>
<evidence type="ECO:0000256" key="3">
    <source>
        <dbReference type="ARBA" id="ARBA00022729"/>
    </source>
</evidence>
<keyword evidence="8" id="KW-1185">Reference proteome</keyword>
<feature type="domain" description="TolB N-terminal" evidence="6">
    <location>
        <begin position="49"/>
        <end position="154"/>
    </location>
</feature>
<dbReference type="InterPro" id="IPR007195">
    <property type="entry name" value="TolB_N"/>
</dbReference>
<dbReference type="SUPFAM" id="SSF69304">
    <property type="entry name" value="Tricorn protease N-terminal domain"/>
    <property type="match status" value="1"/>
</dbReference>
<protein>
    <recommendedName>
        <fullName evidence="5">Tol-Pal system protein TolB</fullName>
    </recommendedName>
</protein>
<comment type="function">
    <text evidence="5">Part of the Tol-Pal system, which plays a role in outer membrane invagination during cell division and is important for maintaining outer membrane integrity.</text>
</comment>
<dbReference type="Pfam" id="PF04052">
    <property type="entry name" value="TolB_N"/>
    <property type="match status" value="1"/>
</dbReference>
<dbReference type="InterPro" id="IPR011659">
    <property type="entry name" value="WD40"/>
</dbReference>
<keyword evidence="5" id="KW-0132">Cell division</keyword>
<accession>A0A1H7HI88</accession>
<keyword evidence="3 5" id="KW-0732">Signal</keyword>
<sequence length="457" mass="50463">MLRHLHPQPFPRRGEGGITLISRVNPMKPLKTLFLLLLLTLPLAAQGALEIRITQGVEGAMPVAIVPFAWDGGASRPPEDVAGIIAANLNRTGRFSPLDQEEMPQRPRAADEVSFATWRDQGSEYLVIGRVQEADGDRYAVRFQLFDVASGRQLTGYSIPVERSHLRRAAHMVSDIIYERLTGDRGAFDTQVAYVSLTRQDGDLRYALQVADADGHNPKTVFSSSEPILSPAWSPDGRRIAYVSFENRRSEIYIQDLDGGDRTRVASHEGINSAPAWSPDGRRLALTLSREGQPDIHVLNLADQSLTRVTQHRAIDTEPTWMPDGRSIVFTSDRAGQPQLYEVSVRGGEARRLTFEGRYNGGADISPDGRRLAMVHGAGSRFRIGLLDRESRLFRTLTDSGMDESPSFAPNGSMIIYATSEGGRGVLAAVSDDGRVHQRLVLEEGEVREPAWSPFLD</sequence>
<dbReference type="GO" id="GO:0042597">
    <property type="term" value="C:periplasmic space"/>
    <property type="evidence" value="ECO:0007669"/>
    <property type="project" value="UniProtKB-SubCell"/>
</dbReference>